<evidence type="ECO:0000256" key="6">
    <source>
        <dbReference type="ARBA" id="ARBA00023136"/>
    </source>
</evidence>
<feature type="transmembrane region" description="Helical" evidence="7">
    <location>
        <begin position="86"/>
        <end position="104"/>
    </location>
</feature>
<evidence type="ECO:0000256" key="2">
    <source>
        <dbReference type="ARBA" id="ARBA00022448"/>
    </source>
</evidence>
<keyword evidence="6 7" id="KW-0472">Membrane</keyword>
<sequence>MAKFGFDLPRLNFAFRTAVAACLALFIAWLLGLEHPQWSAMTVWAAAQPTRGQLLEKSLFRTVGTLIGAIVGVALVAGSGGDPRPLVIGLSVWIGLCVAAGNLLRGYVSYGAMLSGYSASMVALLDTGHPDHVLSLGADRAATIMVGVVTALAVGWLLTPAAAENEMTGRMRRVTARMLRDLAIALRAGDTRMLGDEQRDLLAEMAAIDEVLDPHGAGSFRSRQAVRAMRTVLSVQISLLLASRRGSHGQNGGVADLLDEAAAGFEAGSGSDGPLARIGEAAALAGRDTDLGEALQALSRAISAHRAALGQDVGTTAHAGHVSHPVVLHRDWIGARQASIRATLCMLLVGLLWVATGWAAAPFLLLGLSIMTTIFSTFDNPAHTMRFVLIGQIFGALGALACRFLVWPFAGNELQVVLLTMPFILGASLFFSHRRTLPTAFDYAMVSLLLLHPVYPLTGDFPSMLSGAIAVVLAPVVALIAYRLIFPLNAGKRLETLIVMMVHELQDMARTEDASQHRLTWRGRLYHRLFRMIRFAERSGDTHRDVTDGGLAVLSVGYSILSLQDLVRSGALADGEERAAKAALQRLKRVSSEPEKAAAALARAGGRLSTAHPRESASVAGAAEALRANVAFMKRAG</sequence>
<dbReference type="EMBL" id="JAAKZH010000001">
    <property type="protein sequence ID" value="NGO62098.1"/>
    <property type="molecule type" value="Genomic_DNA"/>
</dbReference>
<evidence type="ECO:0000313" key="8">
    <source>
        <dbReference type="EMBL" id="NGO62098.1"/>
    </source>
</evidence>
<evidence type="ECO:0000256" key="4">
    <source>
        <dbReference type="ARBA" id="ARBA00022692"/>
    </source>
</evidence>
<accession>A0A6M1S159</accession>
<gene>
    <name evidence="8" type="ORF">G6N76_00315</name>
</gene>
<evidence type="ECO:0000313" key="9">
    <source>
        <dbReference type="Proteomes" id="UP000477849"/>
    </source>
</evidence>
<protein>
    <submittedName>
        <fullName evidence="8">FUSC family protein</fullName>
    </submittedName>
</protein>
<keyword evidence="9" id="KW-1185">Reference proteome</keyword>
<dbReference type="AlphaFoldDB" id="A0A6M1S159"/>
<dbReference type="Pfam" id="PF04632">
    <property type="entry name" value="FUSC"/>
    <property type="match status" value="1"/>
</dbReference>
<dbReference type="PANTHER" id="PTHR30509:SF9">
    <property type="entry name" value="MULTIDRUG RESISTANCE PROTEIN MDTO"/>
    <property type="match status" value="1"/>
</dbReference>
<feature type="transmembrane region" description="Helical" evidence="7">
    <location>
        <begin position="464"/>
        <end position="485"/>
    </location>
</feature>
<feature type="transmembrane region" description="Helical" evidence="7">
    <location>
        <begin position="59"/>
        <end position="80"/>
    </location>
</feature>
<name>A0A6M1S159_9HYPH</name>
<organism evidence="8 9">
    <name type="scientific">Rhizobium daejeonense</name>
    <dbReference type="NCBI Taxonomy" id="240521"/>
    <lineage>
        <taxon>Bacteria</taxon>
        <taxon>Pseudomonadati</taxon>
        <taxon>Pseudomonadota</taxon>
        <taxon>Alphaproteobacteria</taxon>
        <taxon>Hyphomicrobiales</taxon>
        <taxon>Rhizobiaceae</taxon>
        <taxon>Rhizobium/Agrobacterium group</taxon>
        <taxon>Rhizobium</taxon>
    </lineage>
</organism>
<keyword evidence="5 7" id="KW-1133">Transmembrane helix</keyword>
<keyword evidence="2" id="KW-0813">Transport</keyword>
<dbReference type="RefSeq" id="WP_163901031.1">
    <property type="nucleotide sequence ID" value="NZ_CP048427.1"/>
</dbReference>
<evidence type="ECO:0000256" key="7">
    <source>
        <dbReference type="SAM" id="Phobius"/>
    </source>
</evidence>
<evidence type="ECO:0000256" key="3">
    <source>
        <dbReference type="ARBA" id="ARBA00022475"/>
    </source>
</evidence>
<evidence type="ECO:0000256" key="1">
    <source>
        <dbReference type="ARBA" id="ARBA00004651"/>
    </source>
</evidence>
<feature type="transmembrane region" description="Helical" evidence="7">
    <location>
        <begin position="13"/>
        <end position="31"/>
    </location>
</feature>
<proteinExistence type="predicted"/>
<reference evidence="8 9" key="1">
    <citation type="submission" date="2020-02" db="EMBL/GenBank/DDBJ databases">
        <title>Genome sequence of the type strain CCBAU10050 of Rhizobium daejeonense.</title>
        <authorList>
            <person name="Gao J."/>
            <person name="Sun J."/>
        </authorList>
    </citation>
    <scope>NUCLEOTIDE SEQUENCE [LARGE SCALE GENOMIC DNA]</scope>
    <source>
        <strain evidence="8 9">CCBAU10050</strain>
    </source>
</reference>
<feature type="transmembrane region" description="Helical" evidence="7">
    <location>
        <begin position="387"/>
        <end position="410"/>
    </location>
</feature>
<keyword evidence="4 7" id="KW-0812">Transmembrane</keyword>
<feature type="transmembrane region" description="Helical" evidence="7">
    <location>
        <begin position="416"/>
        <end position="433"/>
    </location>
</feature>
<keyword evidence="3" id="KW-1003">Cell membrane</keyword>
<dbReference type="PANTHER" id="PTHR30509">
    <property type="entry name" value="P-HYDROXYBENZOIC ACID EFFLUX PUMP SUBUNIT-RELATED"/>
    <property type="match status" value="1"/>
</dbReference>
<evidence type="ECO:0000256" key="5">
    <source>
        <dbReference type="ARBA" id="ARBA00022989"/>
    </source>
</evidence>
<dbReference type="InterPro" id="IPR006726">
    <property type="entry name" value="PHBA_efflux_AaeB/fusaric-R"/>
</dbReference>
<comment type="caution">
    <text evidence="8">The sequence shown here is derived from an EMBL/GenBank/DDBJ whole genome shotgun (WGS) entry which is preliminary data.</text>
</comment>
<dbReference type="Proteomes" id="UP000477849">
    <property type="component" value="Unassembled WGS sequence"/>
</dbReference>
<comment type="subcellular location">
    <subcellularLocation>
        <location evidence="1">Cell membrane</location>
        <topology evidence="1">Multi-pass membrane protein</topology>
    </subcellularLocation>
</comment>
<feature type="transmembrane region" description="Helical" evidence="7">
    <location>
        <begin position="141"/>
        <end position="163"/>
    </location>
</feature>
<dbReference type="GO" id="GO:0022857">
    <property type="term" value="F:transmembrane transporter activity"/>
    <property type="evidence" value="ECO:0007669"/>
    <property type="project" value="InterPro"/>
</dbReference>
<dbReference type="GO" id="GO:0005886">
    <property type="term" value="C:plasma membrane"/>
    <property type="evidence" value="ECO:0007669"/>
    <property type="project" value="UniProtKB-SubCell"/>
</dbReference>